<keyword evidence="3" id="KW-1185">Reference proteome</keyword>
<name>A0A4Y2DS38_ARAVE</name>
<sequence length="102" mass="11257">MFTIFHEDSKSIQFNLTTFRNSNFGLDDFCLNDEGMSSLSSSVNIALSLPTSKISTSLRAISAVVVVLARHFAMPRSSPHSALPYEEASTKLRARMTGKSRQ</sequence>
<feature type="region of interest" description="Disordered" evidence="1">
    <location>
        <begin position="76"/>
        <end position="102"/>
    </location>
</feature>
<feature type="compositionally biased region" description="Basic residues" evidence="1">
    <location>
        <begin position="92"/>
        <end position="102"/>
    </location>
</feature>
<dbReference type="EMBL" id="BGPR01000412">
    <property type="protein sequence ID" value="GBM18836.1"/>
    <property type="molecule type" value="Genomic_DNA"/>
</dbReference>
<proteinExistence type="predicted"/>
<gene>
    <name evidence="2" type="ORF">AVEN_203111_1</name>
</gene>
<dbReference type="AlphaFoldDB" id="A0A4Y2DS38"/>
<organism evidence="2 3">
    <name type="scientific">Araneus ventricosus</name>
    <name type="common">Orbweaver spider</name>
    <name type="synonym">Epeira ventricosa</name>
    <dbReference type="NCBI Taxonomy" id="182803"/>
    <lineage>
        <taxon>Eukaryota</taxon>
        <taxon>Metazoa</taxon>
        <taxon>Ecdysozoa</taxon>
        <taxon>Arthropoda</taxon>
        <taxon>Chelicerata</taxon>
        <taxon>Arachnida</taxon>
        <taxon>Araneae</taxon>
        <taxon>Araneomorphae</taxon>
        <taxon>Entelegynae</taxon>
        <taxon>Araneoidea</taxon>
        <taxon>Araneidae</taxon>
        <taxon>Araneus</taxon>
    </lineage>
</organism>
<reference evidence="2 3" key="1">
    <citation type="journal article" date="2019" name="Sci. Rep.">
        <title>Orb-weaving spider Araneus ventricosus genome elucidates the spidroin gene catalogue.</title>
        <authorList>
            <person name="Kono N."/>
            <person name="Nakamura H."/>
            <person name="Ohtoshi R."/>
            <person name="Moran D.A.P."/>
            <person name="Shinohara A."/>
            <person name="Yoshida Y."/>
            <person name="Fujiwara M."/>
            <person name="Mori M."/>
            <person name="Tomita M."/>
            <person name="Arakawa K."/>
        </authorList>
    </citation>
    <scope>NUCLEOTIDE SEQUENCE [LARGE SCALE GENOMIC DNA]</scope>
</reference>
<dbReference type="Proteomes" id="UP000499080">
    <property type="component" value="Unassembled WGS sequence"/>
</dbReference>
<accession>A0A4Y2DS38</accession>
<protein>
    <submittedName>
        <fullName evidence="2">Uncharacterized protein</fullName>
    </submittedName>
</protein>
<evidence type="ECO:0000256" key="1">
    <source>
        <dbReference type="SAM" id="MobiDB-lite"/>
    </source>
</evidence>
<evidence type="ECO:0000313" key="2">
    <source>
        <dbReference type="EMBL" id="GBM18836.1"/>
    </source>
</evidence>
<comment type="caution">
    <text evidence="2">The sequence shown here is derived from an EMBL/GenBank/DDBJ whole genome shotgun (WGS) entry which is preliminary data.</text>
</comment>
<evidence type="ECO:0000313" key="3">
    <source>
        <dbReference type="Proteomes" id="UP000499080"/>
    </source>
</evidence>